<protein>
    <submittedName>
        <fullName evidence="2">Uncharacterized protein</fullName>
    </submittedName>
</protein>
<gene>
    <name evidence="2" type="ORF">EJB05_35878</name>
</gene>
<accession>A0A5J9U938</accession>
<proteinExistence type="predicted"/>
<keyword evidence="3" id="KW-1185">Reference proteome</keyword>
<feature type="chain" id="PRO_5023891442" evidence="1">
    <location>
        <begin position="24"/>
        <end position="193"/>
    </location>
</feature>
<dbReference type="Proteomes" id="UP000324897">
    <property type="component" value="Chromosome 7"/>
</dbReference>
<evidence type="ECO:0000313" key="3">
    <source>
        <dbReference type="Proteomes" id="UP000324897"/>
    </source>
</evidence>
<feature type="non-terminal residue" evidence="2">
    <location>
        <position position="1"/>
    </location>
</feature>
<evidence type="ECO:0000256" key="1">
    <source>
        <dbReference type="SAM" id="SignalP"/>
    </source>
</evidence>
<organism evidence="2 3">
    <name type="scientific">Eragrostis curvula</name>
    <name type="common">weeping love grass</name>
    <dbReference type="NCBI Taxonomy" id="38414"/>
    <lineage>
        <taxon>Eukaryota</taxon>
        <taxon>Viridiplantae</taxon>
        <taxon>Streptophyta</taxon>
        <taxon>Embryophyta</taxon>
        <taxon>Tracheophyta</taxon>
        <taxon>Spermatophyta</taxon>
        <taxon>Magnoliopsida</taxon>
        <taxon>Liliopsida</taxon>
        <taxon>Poales</taxon>
        <taxon>Poaceae</taxon>
        <taxon>PACMAD clade</taxon>
        <taxon>Chloridoideae</taxon>
        <taxon>Eragrostideae</taxon>
        <taxon>Eragrostidinae</taxon>
        <taxon>Eragrostis</taxon>
    </lineage>
</organism>
<dbReference type="EMBL" id="RWGY01000029">
    <property type="protein sequence ID" value="TVU19711.1"/>
    <property type="molecule type" value="Genomic_DNA"/>
</dbReference>
<feature type="signal peptide" evidence="1">
    <location>
        <begin position="1"/>
        <end position="23"/>
    </location>
</feature>
<comment type="caution">
    <text evidence="2">The sequence shown here is derived from an EMBL/GenBank/DDBJ whole genome shotgun (WGS) entry which is preliminary data.</text>
</comment>
<reference evidence="2 3" key="1">
    <citation type="journal article" date="2019" name="Sci. Rep.">
        <title>A high-quality genome of Eragrostis curvula grass provides insights into Poaceae evolution and supports new strategies to enhance forage quality.</title>
        <authorList>
            <person name="Carballo J."/>
            <person name="Santos B.A.C.M."/>
            <person name="Zappacosta D."/>
            <person name="Garbus I."/>
            <person name="Selva J.P."/>
            <person name="Gallo C.A."/>
            <person name="Diaz A."/>
            <person name="Albertini E."/>
            <person name="Caccamo M."/>
            <person name="Echenique V."/>
        </authorList>
    </citation>
    <scope>NUCLEOTIDE SEQUENCE [LARGE SCALE GENOMIC DNA]</scope>
    <source>
        <strain evidence="3">cv. Victoria</strain>
        <tissue evidence="2">Leaf</tissue>
    </source>
</reference>
<keyword evidence="1" id="KW-0732">Signal</keyword>
<evidence type="ECO:0000313" key="2">
    <source>
        <dbReference type="EMBL" id="TVU19711.1"/>
    </source>
</evidence>
<name>A0A5J9U938_9POAL</name>
<sequence>LLRRPFVSCRLGLLLRLPWLGLGKGQLRHHGSFYDEDEDGLSVTSGAHSDLVVAFDLLSGTLTVVAWSPAKTYASHDGEASGCSPSCRDQGRVRAVGFSHRCPSRKKRKSALRHPGYWPHRASHYLQRPSLLEKVNCPPKSHEYAGDITHEEFEELCAYLSKQYYRKFVFKRYGGDCMSAKEVEKIHQVMLQV</sequence>
<dbReference type="AlphaFoldDB" id="A0A5J9U938"/>